<evidence type="ECO:0008006" key="2">
    <source>
        <dbReference type="Google" id="ProtNLM"/>
    </source>
</evidence>
<name>A0A7V1LN51_CALAY</name>
<dbReference type="Proteomes" id="UP000886005">
    <property type="component" value="Unassembled WGS sequence"/>
</dbReference>
<gene>
    <name evidence="1" type="ORF">ENJ10_10180</name>
</gene>
<dbReference type="EMBL" id="DRLD01000276">
    <property type="protein sequence ID" value="HED11045.1"/>
    <property type="molecule type" value="Genomic_DNA"/>
</dbReference>
<comment type="caution">
    <text evidence="1">The sequence shown here is derived from an EMBL/GenBank/DDBJ whole genome shotgun (WGS) entry which is preliminary data.</text>
</comment>
<proteinExistence type="predicted"/>
<sequence>MIRYFLILMMLTSTLMARWQVREGRYATVEFTPGYETLADSMLNISERVLPRLCALHGVDINDLKEKKTRIILTDAPDVTNGFAVENNVVIFVRSSSFMRFWSGPFTWYNLVLEHELAHHVTFRAIWRKSNYFGQIGTLTVPRWFFEGIAQYFAESWTPFRGDIYLKEEVINGRFDTDDLSNLQNGRLLYAAGHAYIRYLASTYGDSSLIKLMRYEKDGFFYDFDDAFEQVYGKSPDDLFPWFVRHLTLHYGHQLAAQPDFKPEKLLPSFGYRDISVVPLAKEDSLYLARTVLKKNHLYTTGLIARVKKGEVEITEIISDDLATEMFVSADERYVAYGRHHLEVKADQAGLSYDWFVYDRNTGQKRRVATRIRAVEAAFDPEQRLILSVADGLNSYLIRYDRTSRDTLLTTENSLGQIRSLKDGALMFESQSGLTAQRDLFLWRAGIIRQITDDSLEQRNFFPLDEQTVLHNTMLDNHAAVVVSSDTMTTLIHAQQDVWLQGYDARSHTMVVKYARADGNSYFTVLSPDSLRLRPLRPHRTYVSAGYDDWMVKKARAVAPADSLPFQRFTEKKSFPQGTMIHLQSLIWPLYDPVQGAGLFFSTAWMEALQRQLITANVIYMKNPRERFATFYYRLLAMNLEWSAAWYHGPVIFPFEEFGRETVVRDALQAGVAYARHLGGQARWPYRLELMWQYDAFDGELVPDVAYQKIRIGGQLMYRKRSAYAGVIPKRQAGGSLFADISLDGRYPFRVWQGELFAGSNLISEKVGVEARGAWVRVDGTAPYSTLSGIDRFYSYDLPRDVRYTRSVRGFSGNLLGNSLLWSSVEARMLLASRTGLTALFLPINNLAGAVFADGARVKRGGSSDDVYSWGGELSFGEQGLRFGAGWARSYLNGRRYDQSLYLRLRLDLTAFGWQVENLPPL</sequence>
<organism evidence="1">
    <name type="scientific">Caldithrix abyssi</name>
    <dbReference type="NCBI Taxonomy" id="187145"/>
    <lineage>
        <taxon>Bacteria</taxon>
        <taxon>Pseudomonadati</taxon>
        <taxon>Calditrichota</taxon>
        <taxon>Calditrichia</taxon>
        <taxon>Calditrichales</taxon>
        <taxon>Calditrichaceae</taxon>
        <taxon>Caldithrix</taxon>
    </lineage>
</organism>
<accession>A0A7V1LN51</accession>
<protein>
    <recommendedName>
        <fullName evidence="2">Bacterial surface antigen (D15) domain-containing protein</fullName>
    </recommendedName>
</protein>
<reference evidence="1" key="1">
    <citation type="journal article" date="2020" name="mSystems">
        <title>Genome- and Community-Level Interaction Insights into Carbon Utilization and Element Cycling Functions of Hydrothermarchaeota in Hydrothermal Sediment.</title>
        <authorList>
            <person name="Zhou Z."/>
            <person name="Liu Y."/>
            <person name="Xu W."/>
            <person name="Pan J."/>
            <person name="Luo Z.H."/>
            <person name="Li M."/>
        </authorList>
    </citation>
    <scope>NUCLEOTIDE SEQUENCE [LARGE SCALE GENOMIC DNA]</scope>
    <source>
        <strain evidence="1">HyVt-456</strain>
    </source>
</reference>
<evidence type="ECO:0000313" key="1">
    <source>
        <dbReference type="EMBL" id="HED11045.1"/>
    </source>
</evidence>
<dbReference type="AlphaFoldDB" id="A0A7V1LN51"/>
<dbReference type="SUPFAM" id="SSF69304">
    <property type="entry name" value="Tricorn protease N-terminal domain"/>
    <property type="match status" value="1"/>
</dbReference>